<sequence>MRVGVVTRMHPGVGGSAAGWGCELSVLRVQRRLGEVWPDQAHIRHRTARIGIIMPVLPRASTEVGMNTLSVMGLIVLHRVSRCQASFGFGISASRDDEPRLPVGTARFARPRGGAG</sequence>
<reference evidence="1 2" key="1">
    <citation type="submission" date="2019-07" db="EMBL/GenBank/DDBJ databases">
        <title>Whole genome shotgun sequence of Frigoribacterium faeni NBRC 103066.</title>
        <authorList>
            <person name="Hosoyama A."/>
            <person name="Uohara A."/>
            <person name="Ohji S."/>
            <person name="Ichikawa N."/>
        </authorList>
    </citation>
    <scope>NUCLEOTIDE SEQUENCE [LARGE SCALE GENOMIC DNA]</scope>
    <source>
        <strain evidence="1 2">NBRC 103066</strain>
    </source>
</reference>
<dbReference type="Proteomes" id="UP000321154">
    <property type="component" value="Unassembled WGS sequence"/>
</dbReference>
<protein>
    <submittedName>
        <fullName evidence="1">Uncharacterized protein</fullName>
    </submittedName>
</protein>
<keyword evidence="2" id="KW-1185">Reference proteome</keyword>
<evidence type="ECO:0000313" key="1">
    <source>
        <dbReference type="EMBL" id="GEK83837.1"/>
    </source>
</evidence>
<name>A0ABQ0UQU3_9MICO</name>
<evidence type="ECO:0000313" key="2">
    <source>
        <dbReference type="Proteomes" id="UP000321154"/>
    </source>
</evidence>
<organism evidence="1 2">
    <name type="scientific">Frigoribacterium faeni</name>
    <dbReference type="NCBI Taxonomy" id="145483"/>
    <lineage>
        <taxon>Bacteria</taxon>
        <taxon>Bacillati</taxon>
        <taxon>Actinomycetota</taxon>
        <taxon>Actinomycetes</taxon>
        <taxon>Micrococcales</taxon>
        <taxon>Microbacteriaceae</taxon>
        <taxon>Frigoribacterium</taxon>
    </lineage>
</organism>
<proteinExistence type="predicted"/>
<accession>A0ABQ0UQU3</accession>
<gene>
    <name evidence="1" type="ORF">FFA01_21460</name>
</gene>
<comment type="caution">
    <text evidence="1">The sequence shown here is derived from an EMBL/GenBank/DDBJ whole genome shotgun (WGS) entry which is preliminary data.</text>
</comment>
<dbReference type="EMBL" id="BJUV01000021">
    <property type="protein sequence ID" value="GEK83837.1"/>
    <property type="molecule type" value="Genomic_DNA"/>
</dbReference>